<reference evidence="1 2" key="1">
    <citation type="submission" date="2020-08" db="EMBL/GenBank/DDBJ databases">
        <title>Genomic Encyclopedia of Type Strains, Phase IV (KMG-IV): sequencing the most valuable type-strain genomes for metagenomic binning, comparative biology and taxonomic classification.</title>
        <authorList>
            <person name="Goeker M."/>
        </authorList>
    </citation>
    <scope>NUCLEOTIDE SEQUENCE [LARGE SCALE GENOMIC DNA]</scope>
    <source>
        <strain evidence="1 2">DSM 106739</strain>
    </source>
</reference>
<comment type="caution">
    <text evidence="1">The sequence shown here is derived from an EMBL/GenBank/DDBJ whole genome shotgun (WGS) entry which is preliminary data.</text>
</comment>
<dbReference type="AlphaFoldDB" id="A0A840BLD6"/>
<name>A0A840BLD6_9RHOO</name>
<proteinExistence type="predicted"/>
<gene>
    <name evidence="1" type="ORF">GGR36_001014</name>
</gene>
<evidence type="ECO:0000313" key="1">
    <source>
        <dbReference type="EMBL" id="MBB4011706.1"/>
    </source>
</evidence>
<dbReference type="EMBL" id="JACIET010000001">
    <property type="protein sequence ID" value="MBB4011706.1"/>
    <property type="molecule type" value="Genomic_DNA"/>
</dbReference>
<evidence type="ECO:0000313" key="2">
    <source>
        <dbReference type="Proteomes" id="UP000561045"/>
    </source>
</evidence>
<keyword evidence="2" id="KW-1185">Reference proteome</keyword>
<sequence>MNTTSIQHAAKANISIEKDMFETYPARRQPCARFAR</sequence>
<protein>
    <submittedName>
        <fullName evidence="1">Uncharacterized protein</fullName>
    </submittedName>
</protein>
<accession>A0A840BLD6</accession>
<dbReference type="Proteomes" id="UP000561045">
    <property type="component" value="Unassembled WGS sequence"/>
</dbReference>
<organism evidence="1 2">
    <name type="scientific">Niveibacterium umoris</name>
    <dbReference type="NCBI Taxonomy" id="1193620"/>
    <lineage>
        <taxon>Bacteria</taxon>
        <taxon>Pseudomonadati</taxon>
        <taxon>Pseudomonadota</taxon>
        <taxon>Betaproteobacteria</taxon>
        <taxon>Rhodocyclales</taxon>
        <taxon>Rhodocyclaceae</taxon>
        <taxon>Niveibacterium</taxon>
    </lineage>
</organism>